<evidence type="ECO:0000313" key="2">
    <source>
        <dbReference type="Proteomes" id="UP000242818"/>
    </source>
</evidence>
<sequence>MSCFFSLEGKDFDAVKYLQVAPLENAKATLKGEPIATGKRLRERSNVIVTVSEAAFTDLDRQIKDTISFLKNNRNQLSFVQNFPGIDYATVVFGVYLDTPLFMKKLNKTFEFPAELISIAGELGIGIDIALYPE</sequence>
<dbReference type="OrthoDB" id="9155757at2"/>
<dbReference type="Proteomes" id="UP000242818">
    <property type="component" value="Unassembled WGS sequence"/>
</dbReference>
<accession>A0A1C4G8L3</accession>
<reference evidence="1 2" key="1">
    <citation type="submission" date="2016-08" db="EMBL/GenBank/DDBJ databases">
        <authorList>
            <person name="Seilhamer J.J."/>
        </authorList>
    </citation>
    <scope>NUCLEOTIDE SEQUENCE [LARGE SCALE GENOMIC DNA]</scope>
    <source>
        <strain evidence="1 2">A37T2</strain>
    </source>
</reference>
<organism evidence="1 2">
    <name type="scientific">Chitinophaga costaii</name>
    <dbReference type="NCBI Taxonomy" id="1335309"/>
    <lineage>
        <taxon>Bacteria</taxon>
        <taxon>Pseudomonadati</taxon>
        <taxon>Bacteroidota</taxon>
        <taxon>Chitinophagia</taxon>
        <taxon>Chitinophagales</taxon>
        <taxon>Chitinophagaceae</taxon>
        <taxon>Chitinophaga</taxon>
    </lineage>
</organism>
<evidence type="ECO:0008006" key="3">
    <source>
        <dbReference type="Google" id="ProtNLM"/>
    </source>
</evidence>
<name>A0A1C4G8L3_9BACT</name>
<protein>
    <recommendedName>
        <fullName evidence="3">DUF4279 domain-containing protein</fullName>
    </recommendedName>
</protein>
<gene>
    <name evidence="1" type="ORF">GA0116948_1334</name>
</gene>
<dbReference type="EMBL" id="FMAR01000033">
    <property type="protein sequence ID" value="SCC64512.1"/>
    <property type="molecule type" value="Genomic_DNA"/>
</dbReference>
<keyword evidence="2" id="KW-1185">Reference proteome</keyword>
<dbReference type="RefSeq" id="WP_089715765.1">
    <property type="nucleotide sequence ID" value="NZ_FMAR01000033.1"/>
</dbReference>
<proteinExistence type="predicted"/>
<dbReference type="AlphaFoldDB" id="A0A1C4G8L3"/>
<dbReference type="STRING" id="1335309.GA0116948_1334"/>
<evidence type="ECO:0000313" key="1">
    <source>
        <dbReference type="EMBL" id="SCC64512.1"/>
    </source>
</evidence>